<evidence type="ECO:0000313" key="2">
    <source>
        <dbReference type="Proteomes" id="UP000061569"/>
    </source>
</evidence>
<evidence type="ECO:0000313" key="1">
    <source>
        <dbReference type="EMBL" id="ALN59097.1"/>
    </source>
</evidence>
<dbReference type="STRING" id="69.GLE_3753"/>
<sequence>MRARTATAGPRPAPHAAQRGVARRFRVFSASPPASIFDSGRAVAVAPRRRVPGRLQKCPRTGNLRA</sequence>
<dbReference type="Proteomes" id="UP000061569">
    <property type="component" value="Chromosome"/>
</dbReference>
<accession>A0A0S2DKX0</accession>
<dbReference type="AlphaFoldDB" id="A0A0S2DKX0"/>
<protein>
    <submittedName>
        <fullName evidence="1">Uncharacterized protein</fullName>
    </submittedName>
</protein>
<gene>
    <name evidence="1" type="ORF">GLE_3753</name>
</gene>
<dbReference type="EMBL" id="CP013140">
    <property type="protein sequence ID" value="ALN59097.1"/>
    <property type="molecule type" value="Genomic_DNA"/>
</dbReference>
<reference evidence="1 2" key="1">
    <citation type="submission" date="2015-11" db="EMBL/GenBank/DDBJ databases">
        <title>Genome sequences of Lysobacter enzymogenes strain C3 and Lysobacter antibioticus ATCC 29479.</title>
        <authorList>
            <person name="Kobayashi D.Y."/>
        </authorList>
    </citation>
    <scope>NUCLEOTIDE SEQUENCE [LARGE SCALE GENOMIC DNA]</scope>
    <source>
        <strain evidence="1 2">C3</strain>
    </source>
</reference>
<dbReference type="PATRIC" id="fig|69.6.peg.3697"/>
<proteinExistence type="predicted"/>
<name>A0A0S2DKX0_LYSEN</name>
<organism evidence="1 2">
    <name type="scientific">Lysobacter enzymogenes</name>
    <dbReference type="NCBI Taxonomy" id="69"/>
    <lineage>
        <taxon>Bacteria</taxon>
        <taxon>Pseudomonadati</taxon>
        <taxon>Pseudomonadota</taxon>
        <taxon>Gammaproteobacteria</taxon>
        <taxon>Lysobacterales</taxon>
        <taxon>Lysobacteraceae</taxon>
        <taxon>Lysobacter</taxon>
    </lineage>
</organism>
<dbReference type="KEGG" id="lez:GLE_3753"/>